<dbReference type="RefSeq" id="WP_004099280.1">
    <property type="nucleotide sequence ID" value="NZ_CAAKNQ010000061.1"/>
</dbReference>
<protein>
    <submittedName>
        <fullName evidence="9">Chaperone protein EcpD</fullName>
    </submittedName>
</protein>
<dbReference type="InterPro" id="IPR036316">
    <property type="entry name" value="Pili_assmbl_chap_C_dom_sf"/>
</dbReference>
<dbReference type="PANTHER" id="PTHR30251">
    <property type="entry name" value="PILUS ASSEMBLY CHAPERONE"/>
    <property type="match status" value="1"/>
</dbReference>
<evidence type="ECO:0000256" key="3">
    <source>
        <dbReference type="ARBA" id="ARBA00022729"/>
    </source>
</evidence>
<dbReference type="PROSITE" id="PS00635">
    <property type="entry name" value="PILI_CHAPERONE"/>
    <property type="match status" value="1"/>
</dbReference>
<dbReference type="InterPro" id="IPR018046">
    <property type="entry name" value="Pili_assmbl_chaperone_CS"/>
</dbReference>
<dbReference type="PRINTS" id="PR00969">
    <property type="entry name" value="CHAPERONPILI"/>
</dbReference>
<comment type="subcellular location">
    <subcellularLocation>
        <location evidence="1 6">Periplasm</location>
    </subcellularLocation>
</comment>
<dbReference type="SUPFAM" id="SSF49354">
    <property type="entry name" value="PapD-like"/>
    <property type="match status" value="1"/>
</dbReference>
<organism evidence="9">
    <name type="scientific">Klebsiella oxytoca</name>
    <dbReference type="NCBI Taxonomy" id="571"/>
    <lineage>
        <taxon>Bacteria</taxon>
        <taxon>Pseudomonadati</taxon>
        <taxon>Pseudomonadota</taxon>
        <taxon>Gammaproteobacteria</taxon>
        <taxon>Enterobacterales</taxon>
        <taxon>Enterobacteriaceae</taxon>
        <taxon>Klebsiella/Raoultella group</taxon>
        <taxon>Klebsiella</taxon>
    </lineage>
</organism>
<dbReference type="PANTHER" id="PTHR30251:SF7">
    <property type="entry name" value="FIMBRIAE CHAPARONE"/>
    <property type="match status" value="1"/>
</dbReference>
<keyword evidence="5 6" id="KW-0143">Chaperone</keyword>
<evidence type="ECO:0000313" key="9">
    <source>
        <dbReference type="EMBL" id="VYU57277.1"/>
    </source>
</evidence>
<keyword evidence="4" id="KW-0574">Periplasm</keyword>
<evidence type="ECO:0000259" key="8">
    <source>
        <dbReference type="Pfam" id="PF02753"/>
    </source>
</evidence>
<dbReference type="Pfam" id="PF02753">
    <property type="entry name" value="PapD_C"/>
    <property type="match status" value="1"/>
</dbReference>
<sequence>MGKTILIILFLLTPISHAGMLIEKTRVIYHEGDSTQSVNIMNINPYPTFVQTWVDSGEVNNFKQSASSPFVLIPPIFNLRPNEIKSVRVIFNGQKLPTDRESLYWINIYEVPAIKEIPGIDKYLLMSMKTQLKLIYRPKNLTGSVNDAGNSVSCSLKQDTHLSLICLNNSGYVLSYNGIIVNTQGRNYKATADLDLMIKPFSESFFSLTPITAEPIKNTNTILFKIINDEGEVEKITKSMSTL</sequence>
<dbReference type="InterPro" id="IPR050643">
    <property type="entry name" value="Periplasmic_pilus_chap"/>
</dbReference>
<evidence type="ECO:0000259" key="7">
    <source>
        <dbReference type="Pfam" id="PF00345"/>
    </source>
</evidence>
<evidence type="ECO:0000256" key="4">
    <source>
        <dbReference type="ARBA" id="ARBA00022764"/>
    </source>
</evidence>
<keyword evidence="3" id="KW-0732">Signal</keyword>
<dbReference type="SUPFAM" id="SSF49584">
    <property type="entry name" value="Periplasmic chaperone C-domain"/>
    <property type="match status" value="1"/>
</dbReference>
<dbReference type="AlphaFoldDB" id="A0A6N3FXU5"/>
<dbReference type="Gene3D" id="2.60.40.10">
    <property type="entry name" value="Immunoglobulins"/>
    <property type="match status" value="2"/>
</dbReference>
<comment type="similarity">
    <text evidence="2 6">Belongs to the periplasmic pilus chaperone family.</text>
</comment>
<feature type="domain" description="Pili assembly chaperone N-terminal" evidence="7">
    <location>
        <begin position="20"/>
        <end position="141"/>
    </location>
</feature>
<dbReference type="GO" id="GO:0030288">
    <property type="term" value="C:outer membrane-bounded periplasmic space"/>
    <property type="evidence" value="ECO:0007669"/>
    <property type="project" value="InterPro"/>
</dbReference>
<gene>
    <name evidence="9" type="primary">ecpD_4</name>
    <name evidence="9" type="ORF">KOLFYP65_04617</name>
</gene>
<reference evidence="9" key="1">
    <citation type="submission" date="2019-11" db="EMBL/GenBank/DDBJ databases">
        <authorList>
            <person name="Feng L."/>
        </authorList>
    </citation>
    <scope>NUCLEOTIDE SEQUENCE</scope>
    <source>
        <strain evidence="9">KOxytocaLFYP65</strain>
    </source>
</reference>
<name>A0A6N3FXU5_KLEOX</name>
<dbReference type="Pfam" id="PF00345">
    <property type="entry name" value="PapD_N"/>
    <property type="match status" value="1"/>
</dbReference>
<evidence type="ECO:0000256" key="1">
    <source>
        <dbReference type="ARBA" id="ARBA00004418"/>
    </source>
</evidence>
<evidence type="ECO:0000256" key="5">
    <source>
        <dbReference type="ARBA" id="ARBA00023186"/>
    </source>
</evidence>
<evidence type="ECO:0000256" key="2">
    <source>
        <dbReference type="ARBA" id="ARBA00007399"/>
    </source>
</evidence>
<dbReference type="InterPro" id="IPR013783">
    <property type="entry name" value="Ig-like_fold"/>
</dbReference>
<accession>A0A6N3FXU5</accession>
<feature type="domain" description="Pili assembly chaperone C-terminal" evidence="8">
    <location>
        <begin position="168"/>
        <end position="233"/>
    </location>
</feature>
<evidence type="ECO:0000256" key="6">
    <source>
        <dbReference type="RuleBase" id="RU003918"/>
    </source>
</evidence>
<dbReference type="GO" id="GO:0071555">
    <property type="term" value="P:cell wall organization"/>
    <property type="evidence" value="ECO:0007669"/>
    <property type="project" value="InterPro"/>
</dbReference>
<dbReference type="InterPro" id="IPR001829">
    <property type="entry name" value="Pili_assmbl_chaperone_bac"/>
</dbReference>
<proteinExistence type="inferred from homology"/>
<dbReference type="EMBL" id="CACRTM010000032">
    <property type="protein sequence ID" value="VYU57277.1"/>
    <property type="molecule type" value="Genomic_DNA"/>
</dbReference>
<dbReference type="InterPro" id="IPR008962">
    <property type="entry name" value="PapD-like_sf"/>
</dbReference>
<dbReference type="InterPro" id="IPR016147">
    <property type="entry name" value="Pili_assmbl_chaperone_N"/>
</dbReference>
<dbReference type="InterPro" id="IPR016148">
    <property type="entry name" value="Pili_assmbl_chaperone_C"/>
</dbReference>